<sequence length="63" mass="7627">MRQQIESLFSSLKNLRTYQWNSKQIQNQLRPFLNSLYILTFQQKSRRKGYNSISSIYLQVNLL</sequence>
<evidence type="ECO:0000313" key="2">
    <source>
        <dbReference type="Proteomes" id="UP000692954"/>
    </source>
</evidence>
<organism evidence="1 2">
    <name type="scientific">Paramecium sonneborni</name>
    <dbReference type="NCBI Taxonomy" id="65129"/>
    <lineage>
        <taxon>Eukaryota</taxon>
        <taxon>Sar</taxon>
        <taxon>Alveolata</taxon>
        <taxon>Ciliophora</taxon>
        <taxon>Intramacronucleata</taxon>
        <taxon>Oligohymenophorea</taxon>
        <taxon>Peniculida</taxon>
        <taxon>Parameciidae</taxon>
        <taxon>Paramecium</taxon>
    </lineage>
</organism>
<name>A0A8S1K0Y8_9CILI</name>
<reference evidence="1" key="1">
    <citation type="submission" date="2021-01" db="EMBL/GenBank/DDBJ databases">
        <authorList>
            <consortium name="Genoscope - CEA"/>
            <person name="William W."/>
        </authorList>
    </citation>
    <scope>NUCLEOTIDE SEQUENCE</scope>
</reference>
<dbReference type="AlphaFoldDB" id="A0A8S1K0Y8"/>
<dbReference type="Proteomes" id="UP000692954">
    <property type="component" value="Unassembled WGS sequence"/>
</dbReference>
<comment type="caution">
    <text evidence="1">The sequence shown here is derived from an EMBL/GenBank/DDBJ whole genome shotgun (WGS) entry which is preliminary data.</text>
</comment>
<evidence type="ECO:0000313" key="1">
    <source>
        <dbReference type="EMBL" id="CAD8049130.1"/>
    </source>
</evidence>
<accession>A0A8S1K0Y8</accession>
<keyword evidence="2" id="KW-1185">Reference proteome</keyword>
<protein>
    <recommendedName>
        <fullName evidence="3">Transposase</fullName>
    </recommendedName>
</protein>
<evidence type="ECO:0008006" key="3">
    <source>
        <dbReference type="Google" id="ProtNLM"/>
    </source>
</evidence>
<proteinExistence type="predicted"/>
<gene>
    <name evidence="1" type="ORF">PSON_ATCC_30995.1.T0030585</name>
</gene>
<dbReference type="EMBL" id="CAJJDN010000003">
    <property type="protein sequence ID" value="CAD8049130.1"/>
    <property type="molecule type" value="Genomic_DNA"/>
</dbReference>